<feature type="non-terminal residue" evidence="1">
    <location>
        <position position="828"/>
    </location>
</feature>
<reference evidence="1 2" key="1">
    <citation type="submission" date="2018-05" db="EMBL/GenBank/DDBJ databases">
        <title>Draft genome sequence of Scytalidium lignicola DSM 105466, a ubiquitous saprotrophic fungus.</title>
        <authorList>
            <person name="Buettner E."/>
            <person name="Gebauer A.M."/>
            <person name="Hofrichter M."/>
            <person name="Liers C."/>
            <person name="Kellner H."/>
        </authorList>
    </citation>
    <scope>NUCLEOTIDE SEQUENCE [LARGE SCALE GENOMIC DNA]</scope>
    <source>
        <strain evidence="1 2">DSM 105466</strain>
    </source>
</reference>
<evidence type="ECO:0000313" key="1">
    <source>
        <dbReference type="EMBL" id="RFU30656.1"/>
    </source>
</evidence>
<proteinExistence type="predicted"/>
<sequence length="828" mass="95467">MPSLSAVFVTSGGRPVDHLPLPREPTYELPSWQFLCEKEEYDGGPFLTYHSRQGWTDEEIYDPKKSNKSPEEVASFFQNWFFWGLLTKVMRMPIRTSDFVRNDKLGRPVITTKQLPDLVNIWYTRDRRLSLRAQEKYAIEVDRNLWCLCNILNDWNLRESSPFDEWVSIYICILGEYLQTAYKIIYQRAMGDWQQIIKQKFISSVPDWCSSNRRWPFIGINVLDRQMVTDGWCRSDIQRLRSTLQSYGFFYASLIKPPLYEPADQSSVNKVFPKSMIERQMMKTVENQNSGHHRCSQFVCHAYQWSKQNYKTRHVYKSCSCLDMKIDMWNVITILAESEIPVVHIDNGVSVSPAIPRKPYVAISHVWADGLGNPSLNALPSCQLKRISSMVNSLHPDMNNPIPFWIDTICCPVEPDYARAAAIMLMEKTYKEADKVLVLDSYLQSRAVAAIPDMEILLMIHCSRWNRRLWTLQERILAKDRIYFKFKDHILCIHEILRCIPLGVYPEILYSEGRDFERLFFLSWIPLRTSGLERGIIDDQSFRNIVNVAPSQTMARLQRLLPFRATSRPSDEAICVGSMLNLNMSEILSASGDNKMEILWSMMPHIPPDVIFWIGPKLERKGFRWAPSTFLIGRDLLINEMTNPYTATLTQRGLLVRYPGWMLGCKRGSKVKAQFHILDASGTIYMISCLSNVSRQYLPPDESFNPWILEPDYTSQAALYILSQFDLDDAGNYGPRISHDALLVLACTIEEDIIFGRSLCPVTIRKLEAQSEYAQSLRESLDGVLVSMEPGKRELGIWSSSPKDGVNDDVIDVMGCSAFTKHHPFCID</sequence>
<gene>
    <name evidence="1" type="ORF">B7463_g5707</name>
</gene>
<protein>
    <submittedName>
        <fullName evidence="1">Uncharacterized protein</fullName>
    </submittedName>
</protein>
<dbReference type="OrthoDB" id="2426273at2759"/>
<dbReference type="PANTHER" id="PTHR39596">
    <property type="match status" value="1"/>
</dbReference>
<dbReference type="PANTHER" id="PTHR39596:SF2">
    <property type="entry name" value="HET DOMAIN PROTEIN (AFU_ORTHOLOGUE AFUA_1G17550)-RELATED"/>
    <property type="match status" value="1"/>
</dbReference>
<feature type="non-terminal residue" evidence="1">
    <location>
        <position position="1"/>
    </location>
</feature>
<keyword evidence="2" id="KW-1185">Reference proteome</keyword>
<name>A0A3E2HB49_SCYLI</name>
<dbReference type="AlphaFoldDB" id="A0A3E2HB49"/>
<organism evidence="1 2">
    <name type="scientific">Scytalidium lignicola</name>
    <name type="common">Hyphomycete</name>
    <dbReference type="NCBI Taxonomy" id="5539"/>
    <lineage>
        <taxon>Eukaryota</taxon>
        <taxon>Fungi</taxon>
        <taxon>Dikarya</taxon>
        <taxon>Ascomycota</taxon>
        <taxon>Pezizomycotina</taxon>
        <taxon>Leotiomycetes</taxon>
        <taxon>Leotiomycetes incertae sedis</taxon>
        <taxon>Scytalidium</taxon>
    </lineage>
</organism>
<dbReference type="Proteomes" id="UP000258309">
    <property type="component" value="Unassembled WGS sequence"/>
</dbReference>
<evidence type="ECO:0000313" key="2">
    <source>
        <dbReference type="Proteomes" id="UP000258309"/>
    </source>
</evidence>
<dbReference type="OMA" id="WRWAPRS"/>
<dbReference type="EMBL" id="NCSJ02000095">
    <property type="protein sequence ID" value="RFU30656.1"/>
    <property type="molecule type" value="Genomic_DNA"/>
</dbReference>
<dbReference type="STRING" id="5539.A0A3E2HB49"/>
<comment type="caution">
    <text evidence="1">The sequence shown here is derived from an EMBL/GenBank/DDBJ whole genome shotgun (WGS) entry which is preliminary data.</text>
</comment>
<accession>A0A3E2HB49</accession>